<comment type="caution">
    <text evidence="2">The sequence shown here is derived from an EMBL/GenBank/DDBJ whole genome shotgun (WGS) entry which is preliminary data.</text>
</comment>
<keyword evidence="2" id="KW-0808">Transferase</keyword>
<organism evidence="2 3">
    <name type="scientific">Polaribacter glomeratus</name>
    <dbReference type="NCBI Taxonomy" id="102"/>
    <lineage>
        <taxon>Bacteria</taxon>
        <taxon>Pseudomonadati</taxon>
        <taxon>Bacteroidota</taxon>
        <taxon>Flavobacteriia</taxon>
        <taxon>Flavobacteriales</taxon>
        <taxon>Flavobacteriaceae</taxon>
    </lineage>
</organism>
<name>A0A2S7WZM8_9FLAO</name>
<feature type="domain" description="Glycosyltransferase 2-like" evidence="1">
    <location>
        <begin position="1"/>
        <end position="121"/>
    </location>
</feature>
<proteinExistence type="predicted"/>
<accession>A0A2S7WZM8</accession>
<keyword evidence="3" id="KW-1185">Reference proteome</keyword>
<dbReference type="Proteomes" id="UP000239068">
    <property type="component" value="Unassembled WGS sequence"/>
</dbReference>
<dbReference type="PANTHER" id="PTHR43685:SF2">
    <property type="entry name" value="GLYCOSYLTRANSFERASE 2-LIKE DOMAIN-CONTAINING PROTEIN"/>
    <property type="match status" value="1"/>
</dbReference>
<reference evidence="2 3" key="1">
    <citation type="submission" date="2016-12" db="EMBL/GenBank/DDBJ databases">
        <title>Trade-off between light-utilization and light-protection in marine flavobacteria.</title>
        <authorList>
            <person name="Kumagai Y."/>
            <person name="Yoshizawa S."/>
            <person name="Kogure K."/>
            <person name="Iwasaki W."/>
        </authorList>
    </citation>
    <scope>NUCLEOTIDE SEQUENCE [LARGE SCALE GENOMIC DNA]</scope>
    <source>
        <strain evidence="2 3">ATCC 43844</strain>
    </source>
</reference>
<dbReference type="Pfam" id="PF00535">
    <property type="entry name" value="Glycos_transf_2"/>
    <property type="match status" value="1"/>
</dbReference>
<dbReference type="InterPro" id="IPR029044">
    <property type="entry name" value="Nucleotide-diphossugar_trans"/>
</dbReference>
<sequence length="240" mass="27694">MPVLNNLQGLTKTIDSIKNQTFKDFDVWIIDGGSAIETQTYLSKLEAPFFYQSKKDKGIYDAMNIGISLSKGEWLYFLGAGDLVFSKHVLQTVFNNSSNINARLIAGKIIYEGVLKPFVYSKNKMTKAPFWSPFIWIVNGLHHQGTFYKKELFLNNNYNLEYKIVSDYWFNIHLFKNKEKCFLIDETIAKCNSDGVSKSGNWSLYQEEIDLKTALSLPITRPFFYIIAAMKFLVRKIIND</sequence>
<protein>
    <submittedName>
        <fullName evidence="2">Glycosyl transferase family 2</fullName>
    </submittedName>
</protein>
<dbReference type="AlphaFoldDB" id="A0A2S7WZM8"/>
<evidence type="ECO:0000313" key="3">
    <source>
        <dbReference type="Proteomes" id="UP000239068"/>
    </source>
</evidence>
<evidence type="ECO:0000259" key="1">
    <source>
        <dbReference type="Pfam" id="PF00535"/>
    </source>
</evidence>
<dbReference type="InterPro" id="IPR001173">
    <property type="entry name" value="Glyco_trans_2-like"/>
</dbReference>
<dbReference type="PANTHER" id="PTHR43685">
    <property type="entry name" value="GLYCOSYLTRANSFERASE"/>
    <property type="match status" value="1"/>
</dbReference>
<dbReference type="EMBL" id="MSCM01000001">
    <property type="protein sequence ID" value="PQJ83024.1"/>
    <property type="molecule type" value="Genomic_DNA"/>
</dbReference>
<evidence type="ECO:0000313" key="2">
    <source>
        <dbReference type="EMBL" id="PQJ83024.1"/>
    </source>
</evidence>
<dbReference type="OrthoDB" id="9788101at2"/>
<dbReference type="InterPro" id="IPR050834">
    <property type="entry name" value="Glycosyltransf_2"/>
</dbReference>
<dbReference type="GO" id="GO:0016740">
    <property type="term" value="F:transferase activity"/>
    <property type="evidence" value="ECO:0007669"/>
    <property type="project" value="UniProtKB-KW"/>
</dbReference>
<dbReference type="SUPFAM" id="SSF53448">
    <property type="entry name" value="Nucleotide-diphospho-sugar transferases"/>
    <property type="match status" value="1"/>
</dbReference>
<dbReference type="Gene3D" id="3.90.550.10">
    <property type="entry name" value="Spore Coat Polysaccharide Biosynthesis Protein SpsA, Chain A"/>
    <property type="match status" value="1"/>
</dbReference>
<gene>
    <name evidence="2" type="ORF">BTO16_08595</name>
</gene>